<comment type="similarity">
    <text evidence="2">Belongs to the SMIM8 family.</text>
</comment>
<dbReference type="PANTHER" id="PTHR14274:SF1">
    <property type="entry name" value="SMALL INTEGRAL MEMBRANE PROTEIN 8"/>
    <property type="match status" value="1"/>
</dbReference>
<comment type="subcellular location">
    <subcellularLocation>
        <location evidence="1">Membrane</location>
        <topology evidence="1">Single-pass membrane protein</topology>
    </subcellularLocation>
</comment>
<dbReference type="Pfam" id="PF14937">
    <property type="entry name" value="DUF4500"/>
    <property type="match status" value="1"/>
</dbReference>
<evidence type="ECO:0000256" key="3">
    <source>
        <dbReference type="ARBA" id="ARBA00014451"/>
    </source>
</evidence>
<dbReference type="AlphaFoldDB" id="A0AAN9Z0U1"/>
<evidence type="ECO:0000313" key="9">
    <source>
        <dbReference type="Proteomes" id="UP001378592"/>
    </source>
</evidence>
<feature type="transmembrane region" description="Helical" evidence="7">
    <location>
        <begin position="44"/>
        <end position="62"/>
    </location>
</feature>
<evidence type="ECO:0000313" key="8">
    <source>
        <dbReference type="EMBL" id="KAK7863743.1"/>
    </source>
</evidence>
<evidence type="ECO:0000256" key="7">
    <source>
        <dbReference type="SAM" id="Phobius"/>
    </source>
</evidence>
<evidence type="ECO:0000256" key="1">
    <source>
        <dbReference type="ARBA" id="ARBA00004167"/>
    </source>
</evidence>
<keyword evidence="4 7" id="KW-0812">Transmembrane</keyword>
<accession>A0AAN9Z0U1</accession>
<evidence type="ECO:0000256" key="5">
    <source>
        <dbReference type="ARBA" id="ARBA00022989"/>
    </source>
</evidence>
<keyword evidence="9" id="KW-1185">Reference proteome</keyword>
<dbReference type="GO" id="GO:0016020">
    <property type="term" value="C:membrane"/>
    <property type="evidence" value="ECO:0007669"/>
    <property type="project" value="UniProtKB-SubCell"/>
</dbReference>
<evidence type="ECO:0000256" key="2">
    <source>
        <dbReference type="ARBA" id="ARBA00009328"/>
    </source>
</evidence>
<reference evidence="8 9" key="1">
    <citation type="submission" date="2024-03" db="EMBL/GenBank/DDBJ databases">
        <title>The genome assembly and annotation of the cricket Gryllus longicercus Weissman &amp; Gray.</title>
        <authorList>
            <person name="Szrajer S."/>
            <person name="Gray D."/>
            <person name="Ylla G."/>
        </authorList>
    </citation>
    <scope>NUCLEOTIDE SEQUENCE [LARGE SCALE GENOMIC DNA]</scope>
    <source>
        <strain evidence="8">DAG 2021-001</strain>
        <tissue evidence="8">Whole body minus gut</tissue>
    </source>
</reference>
<dbReference type="InterPro" id="IPR026686">
    <property type="entry name" value="UPF0708"/>
</dbReference>
<sequence>MFLSHIVCKESQQSPSPGEGLRSLRTTTLFRAVNFELYAKPNNVIMAIGVACLGISVGYIYYMRQKYEKLGYYAAVGAEDKDVFLKRDSKWDN</sequence>
<keyword evidence="5 7" id="KW-1133">Transmembrane helix</keyword>
<gene>
    <name evidence="8" type="ORF">R5R35_011146</name>
</gene>
<evidence type="ECO:0000256" key="6">
    <source>
        <dbReference type="ARBA" id="ARBA00023136"/>
    </source>
</evidence>
<dbReference type="Proteomes" id="UP001378592">
    <property type="component" value="Unassembled WGS sequence"/>
</dbReference>
<name>A0AAN9Z0U1_9ORTH</name>
<proteinExistence type="inferred from homology"/>
<protein>
    <recommendedName>
        <fullName evidence="3">Small integral membrane protein 8</fullName>
    </recommendedName>
</protein>
<organism evidence="8 9">
    <name type="scientific">Gryllus longicercus</name>
    <dbReference type="NCBI Taxonomy" id="2509291"/>
    <lineage>
        <taxon>Eukaryota</taxon>
        <taxon>Metazoa</taxon>
        <taxon>Ecdysozoa</taxon>
        <taxon>Arthropoda</taxon>
        <taxon>Hexapoda</taxon>
        <taxon>Insecta</taxon>
        <taxon>Pterygota</taxon>
        <taxon>Neoptera</taxon>
        <taxon>Polyneoptera</taxon>
        <taxon>Orthoptera</taxon>
        <taxon>Ensifera</taxon>
        <taxon>Gryllidea</taxon>
        <taxon>Grylloidea</taxon>
        <taxon>Gryllidae</taxon>
        <taxon>Gryllinae</taxon>
        <taxon>Gryllus</taxon>
    </lineage>
</organism>
<dbReference type="PANTHER" id="PTHR14274">
    <property type="entry name" value="SMALL INTEGRAL MEMBRANE PROTEIN 8"/>
    <property type="match status" value="1"/>
</dbReference>
<dbReference type="EMBL" id="JAZDUA010000222">
    <property type="protein sequence ID" value="KAK7863743.1"/>
    <property type="molecule type" value="Genomic_DNA"/>
</dbReference>
<evidence type="ECO:0000256" key="4">
    <source>
        <dbReference type="ARBA" id="ARBA00022692"/>
    </source>
</evidence>
<keyword evidence="6 7" id="KW-0472">Membrane</keyword>
<comment type="caution">
    <text evidence="8">The sequence shown here is derived from an EMBL/GenBank/DDBJ whole genome shotgun (WGS) entry which is preliminary data.</text>
</comment>